<feature type="binding site" evidence="7">
    <location>
        <position position="41"/>
    </location>
    <ligand>
        <name>ATP</name>
        <dbReference type="ChEBI" id="CHEBI:30616"/>
    </ligand>
</feature>
<keyword evidence="9" id="KW-0812">Transmembrane</keyword>
<keyword evidence="4 7" id="KW-0547">Nucleotide-binding</keyword>
<name>A0A4D4JDT1_9PSEU</name>
<feature type="domain" description="Protein kinase" evidence="10">
    <location>
        <begin position="12"/>
        <end position="270"/>
    </location>
</feature>
<dbReference type="PROSITE" id="PS00108">
    <property type="entry name" value="PROTEIN_KINASE_ST"/>
    <property type="match status" value="1"/>
</dbReference>
<gene>
    <name evidence="11" type="ORF">GTS_48130</name>
</gene>
<keyword evidence="3" id="KW-0808">Transferase</keyword>
<dbReference type="InterPro" id="IPR008271">
    <property type="entry name" value="Ser/Thr_kinase_AS"/>
</dbReference>
<feature type="compositionally biased region" description="Low complexity" evidence="8">
    <location>
        <begin position="388"/>
        <end position="423"/>
    </location>
</feature>
<feature type="compositionally biased region" description="Pro residues" evidence="8">
    <location>
        <begin position="424"/>
        <end position="434"/>
    </location>
</feature>
<evidence type="ECO:0000256" key="3">
    <source>
        <dbReference type="ARBA" id="ARBA00022679"/>
    </source>
</evidence>
<evidence type="ECO:0000256" key="4">
    <source>
        <dbReference type="ARBA" id="ARBA00022741"/>
    </source>
</evidence>
<feature type="compositionally biased region" description="Low complexity" evidence="8">
    <location>
        <begin position="323"/>
        <end position="336"/>
    </location>
</feature>
<feature type="compositionally biased region" description="Low complexity" evidence="8">
    <location>
        <begin position="303"/>
        <end position="316"/>
    </location>
</feature>
<evidence type="ECO:0000256" key="2">
    <source>
        <dbReference type="ARBA" id="ARBA00022527"/>
    </source>
</evidence>
<reference evidence="12" key="1">
    <citation type="submission" date="2019-04" db="EMBL/GenBank/DDBJ databases">
        <title>Draft genome sequence of Pseudonocardiaceae bacterium SL3-2-4.</title>
        <authorList>
            <person name="Ningsih F."/>
            <person name="Yokota A."/>
            <person name="Sakai Y."/>
            <person name="Nanatani K."/>
            <person name="Yabe S."/>
            <person name="Oetari A."/>
            <person name="Sjamsuridzal W."/>
        </authorList>
    </citation>
    <scope>NUCLEOTIDE SEQUENCE [LARGE SCALE GENOMIC DNA]</scope>
    <source>
        <strain evidence="12">SL3-2-4</strain>
    </source>
</reference>
<dbReference type="AlphaFoldDB" id="A0A4D4JDT1"/>
<evidence type="ECO:0000256" key="5">
    <source>
        <dbReference type="ARBA" id="ARBA00022777"/>
    </source>
</evidence>
<keyword evidence="9" id="KW-1133">Transmembrane helix</keyword>
<feature type="region of interest" description="Disordered" evidence="8">
    <location>
        <begin position="388"/>
        <end position="434"/>
    </location>
</feature>
<accession>A0A4D4JDT1</accession>
<dbReference type="Pfam" id="PF00069">
    <property type="entry name" value="Pkinase"/>
    <property type="match status" value="1"/>
</dbReference>
<evidence type="ECO:0000256" key="1">
    <source>
        <dbReference type="ARBA" id="ARBA00012513"/>
    </source>
</evidence>
<feature type="compositionally biased region" description="Pro residues" evidence="8">
    <location>
        <begin position="293"/>
        <end position="302"/>
    </location>
</feature>
<dbReference type="RefSeq" id="WP_192909712.1">
    <property type="nucleotide sequence ID" value="NZ_BJFL01000035.1"/>
</dbReference>
<dbReference type="SUPFAM" id="SSF56112">
    <property type="entry name" value="Protein kinase-like (PK-like)"/>
    <property type="match status" value="1"/>
</dbReference>
<feature type="compositionally biased region" description="Low complexity" evidence="8">
    <location>
        <begin position="278"/>
        <end position="292"/>
    </location>
</feature>
<evidence type="ECO:0000256" key="7">
    <source>
        <dbReference type="PROSITE-ProRule" id="PRU10141"/>
    </source>
</evidence>
<dbReference type="GO" id="GO:0005524">
    <property type="term" value="F:ATP binding"/>
    <property type="evidence" value="ECO:0007669"/>
    <property type="project" value="UniProtKB-UniRule"/>
</dbReference>
<dbReference type="Proteomes" id="UP000298860">
    <property type="component" value="Unassembled WGS sequence"/>
</dbReference>
<dbReference type="Gene3D" id="3.30.200.20">
    <property type="entry name" value="Phosphorylase Kinase, domain 1"/>
    <property type="match status" value="1"/>
</dbReference>
<keyword evidence="9" id="KW-0472">Membrane</keyword>
<feature type="transmembrane region" description="Helical" evidence="9">
    <location>
        <begin position="363"/>
        <end position="383"/>
    </location>
</feature>
<dbReference type="CDD" id="cd14014">
    <property type="entry name" value="STKc_PknB_like"/>
    <property type="match status" value="1"/>
</dbReference>
<dbReference type="PROSITE" id="PS00107">
    <property type="entry name" value="PROTEIN_KINASE_ATP"/>
    <property type="match status" value="1"/>
</dbReference>
<feature type="region of interest" description="Disordered" evidence="8">
    <location>
        <begin position="278"/>
        <end position="355"/>
    </location>
</feature>
<dbReference type="InterPro" id="IPR011009">
    <property type="entry name" value="Kinase-like_dom_sf"/>
</dbReference>
<sequence>MTDEGELIAGRYRLVSQVGSGAMGLVWQAHDELLHRTVAVKQLVLRAGMSERETSEAKRRAMREGRITARLHHPHAITVYDVVEHEGQPCLVMEYLRSQSLADVLAARGTLPAERVAAIGDQVASALAAAHRAGIVHRDIKPGNVLLTDDGTAKITDFGISRAVGDGTVTASGILAGTPAYLAPEVAQGADAGFPADVFSLGATLYTAVEGGPPFGLDDNAMALLYRIASYEFRPPTRSGALTPVLTRLLARDPAQRPTMAEARDALAAVAGHGPAVTADPAGPAGDAVPFPAASPPAPPAEPAASPAGPAAAAGLPAPPAGPAAAAADPAVTAAGRSDTGGTTQAAQPTERIRGGRFRRGRAAAVAVVAVLVAAGVVAVVLATRGASRQGATAPTTSAATQAPPAPGSSGAAAPATTAVTTPAPTPATTPPPAPLSIADQLRNAITSYYAMMPGNLAEGWNWMTADYQANHAGGFSGYQRFWSAIDRVTLLAVSATPPSTVDATIDYFYRDGHVVEEQTHFVMVQEGDRWKIAGSTVSSSRTRTG</sequence>
<dbReference type="PANTHER" id="PTHR43289">
    <property type="entry name" value="MITOGEN-ACTIVATED PROTEIN KINASE KINASE KINASE 20-RELATED"/>
    <property type="match status" value="1"/>
</dbReference>
<dbReference type="PANTHER" id="PTHR43289:SF6">
    <property type="entry name" value="SERINE_THREONINE-PROTEIN KINASE NEKL-3"/>
    <property type="match status" value="1"/>
</dbReference>
<dbReference type="Gene3D" id="1.10.510.10">
    <property type="entry name" value="Transferase(Phosphotransferase) domain 1"/>
    <property type="match status" value="1"/>
</dbReference>
<dbReference type="SMART" id="SM00220">
    <property type="entry name" value="S_TKc"/>
    <property type="match status" value="1"/>
</dbReference>
<protein>
    <recommendedName>
        <fullName evidence="1">non-specific serine/threonine protein kinase</fullName>
        <ecNumber evidence="1">2.7.11.1</ecNumber>
    </recommendedName>
</protein>
<organism evidence="11 12">
    <name type="scientific">Gandjariella thermophila</name>
    <dbReference type="NCBI Taxonomy" id="1931992"/>
    <lineage>
        <taxon>Bacteria</taxon>
        <taxon>Bacillati</taxon>
        <taxon>Actinomycetota</taxon>
        <taxon>Actinomycetes</taxon>
        <taxon>Pseudonocardiales</taxon>
        <taxon>Pseudonocardiaceae</taxon>
        <taxon>Gandjariella</taxon>
    </lineage>
</organism>
<dbReference type="GO" id="GO:0004674">
    <property type="term" value="F:protein serine/threonine kinase activity"/>
    <property type="evidence" value="ECO:0007669"/>
    <property type="project" value="UniProtKB-KW"/>
</dbReference>
<comment type="caution">
    <text evidence="11">The sequence shown here is derived from an EMBL/GenBank/DDBJ whole genome shotgun (WGS) entry which is preliminary data.</text>
</comment>
<dbReference type="EMBL" id="BJFL01000035">
    <property type="protein sequence ID" value="GDY33180.1"/>
    <property type="molecule type" value="Genomic_DNA"/>
</dbReference>
<evidence type="ECO:0000313" key="12">
    <source>
        <dbReference type="Proteomes" id="UP000298860"/>
    </source>
</evidence>
<keyword evidence="12" id="KW-1185">Reference proteome</keyword>
<evidence type="ECO:0000256" key="9">
    <source>
        <dbReference type="SAM" id="Phobius"/>
    </source>
</evidence>
<evidence type="ECO:0000256" key="6">
    <source>
        <dbReference type="ARBA" id="ARBA00022840"/>
    </source>
</evidence>
<keyword evidence="2" id="KW-0723">Serine/threonine-protein kinase</keyword>
<evidence type="ECO:0000256" key="8">
    <source>
        <dbReference type="SAM" id="MobiDB-lite"/>
    </source>
</evidence>
<dbReference type="PROSITE" id="PS50011">
    <property type="entry name" value="PROTEIN_KINASE_DOM"/>
    <property type="match status" value="1"/>
</dbReference>
<evidence type="ECO:0000313" key="11">
    <source>
        <dbReference type="EMBL" id="GDY33180.1"/>
    </source>
</evidence>
<dbReference type="EC" id="2.7.11.1" evidence="1"/>
<keyword evidence="5" id="KW-0418">Kinase</keyword>
<proteinExistence type="predicted"/>
<evidence type="ECO:0000259" key="10">
    <source>
        <dbReference type="PROSITE" id="PS50011"/>
    </source>
</evidence>
<keyword evidence="6 7" id="KW-0067">ATP-binding</keyword>
<dbReference type="InterPro" id="IPR017441">
    <property type="entry name" value="Protein_kinase_ATP_BS"/>
</dbReference>
<dbReference type="InterPro" id="IPR000719">
    <property type="entry name" value="Prot_kinase_dom"/>
</dbReference>